<evidence type="ECO:0000256" key="8">
    <source>
        <dbReference type="PROSITE-ProRule" id="PRU00076"/>
    </source>
</evidence>
<accession>A0A6S7IRZ7</accession>
<gene>
    <name evidence="9" type="ORF">PACLA_8A088116</name>
</gene>
<keyword evidence="4" id="KW-0732">Signal</keyword>
<dbReference type="CDD" id="cd00054">
    <property type="entry name" value="EGF_CA"/>
    <property type="match status" value="1"/>
</dbReference>
<dbReference type="SUPFAM" id="SSF57196">
    <property type="entry name" value="EGF/Laminin"/>
    <property type="match status" value="2"/>
</dbReference>
<evidence type="ECO:0000256" key="1">
    <source>
        <dbReference type="ARBA" id="ARBA00004613"/>
    </source>
</evidence>
<dbReference type="PROSITE" id="PS00010">
    <property type="entry name" value="ASX_HYDROXYL"/>
    <property type="match status" value="2"/>
</dbReference>
<proteinExistence type="predicted"/>
<protein>
    <submittedName>
        <fullName evidence="9">TKL kinase</fullName>
    </submittedName>
</protein>
<dbReference type="InterPro" id="IPR000742">
    <property type="entry name" value="EGF"/>
</dbReference>
<dbReference type="EMBL" id="CACRXK020011794">
    <property type="protein sequence ID" value="CAB4022085.1"/>
    <property type="molecule type" value="Genomic_DNA"/>
</dbReference>
<comment type="caution">
    <text evidence="8">Lacks conserved residue(s) required for the propagation of feature annotation.</text>
</comment>
<dbReference type="Gene3D" id="2.10.25.10">
    <property type="entry name" value="Laminin"/>
    <property type="match status" value="2"/>
</dbReference>
<evidence type="ECO:0000256" key="2">
    <source>
        <dbReference type="ARBA" id="ARBA00022525"/>
    </source>
</evidence>
<dbReference type="Pfam" id="PF07645">
    <property type="entry name" value="EGF_CA"/>
    <property type="match status" value="1"/>
</dbReference>
<dbReference type="AlphaFoldDB" id="A0A6S7IRZ7"/>
<dbReference type="FunFam" id="2.10.25.10:FF:000038">
    <property type="entry name" value="Fibrillin 2"/>
    <property type="match status" value="1"/>
</dbReference>
<keyword evidence="5" id="KW-0677">Repeat</keyword>
<evidence type="ECO:0000256" key="3">
    <source>
        <dbReference type="ARBA" id="ARBA00022536"/>
    </source>
</evidence>
<sequence length="83" mass="8736">IDECSLHANICHVGATCTNTHGSYACACNFGYTGNGTICVDVNECSTSPCKGAFSKCENKPGSYSCNCQYGRPRGNLTLAICK</sequence>
<dbReference type="SMART" id="SM00181">
    <property type="entry name" value="EGF"/>
    <property type="match status" value="2"/>
</dbReference>
<dbReference type="PROSITE" id="PS01187">
    <property type="entry name" value="EGF_CA"/>
    <property type="match status" value="1"/>
</dbReference>
<evidence type="ECO:0000256" key="4">
    <source>
        <dbReference type="ARBA" id="ARBA00022729"/>
    </source>
</evidence>
<dbReference type="PROSITE" id="PS01186">
    <property type="entry name" value="EGF_2"/>
    <property type="match status" value="1"/>
</dbReference>
<evidence type="ECO:0000313" key="10">
    <source>
        <dbReference type="Proteomes" id="UP001152795"/>
    </source>
</evidence>
<dbReference type="Pfam" id="PF12947">
    <property type="entry name" value="EGF_3"/>
    <property type="match status" value="1"/>
</dbReference>
<dbReference type="OrthoDB" id="10066810at2759"/>
<dbReference type="PANTHER" id="PTHR24040">
    <property type="entry name" value="LAMININ G-LIKE DOMAIN-CONTAINING PROTEIN"/>
    <property type="match status" value="1"/>
</dbReference>
<feature type="non-terminal residue" evidence="9">
    <location>
        <position position="1"/>
    </location>
</feature>
<dbReference type="SMART" id="SM00179">
    <property type="entry name" value="EGF_CA"/>
    <property type="match status" value="2"/>
</dbReference>
<keyword evidence="3 8" id="KW-0245">EGF-like domain</keyword>
<keyword evidence="2" id="KW-0964">Secreted</keyword>
<reference evidence="9" key="1">
    <citation type="submission" date="2020-04" db="EMBL/GenBank/DDBJ databases">
        <authorList>
            <person name="Alioto T."/>
            <person name="Alioto T."/>
            <person name="Gomez Garrido J."/>
        </authorList>
    </citation>
    <scope>NUCLEOTIDE SEQUENCE</scope>
    <source>
        <strain evidence="9">A484AB</strain>
    </source>
</reference>
<keyword evidence="6" id="KW-1015">Disulfide bond</keyword>
<dbReference type="InterPro" id="IPR000152">
    <property type="entry name" value="EGF-type_Asp/Asn_hydroxyl_site"/>
</dbReference>
<evidence type="ECO:0000313" key="9">
    <source>
        <dbReference type="EMBL" id="CAB4022085.1"/>
    </source>
</evidence>
<evidence type="ECO:0000256" key="5">
    <source>
        <dbReference type="ARBA" id="ARBA00022737"/>
    </source>
</evidence>
<dbReference type="GO" id="GO:0016301">
    <property type="term" value="F:kinase activity"/>
    <property type="evidence" value="ECO:0007669"/>
    <property type="project" value="UniProtKB-KW"/>
</dbReference>
<dbReference type="PROSITE" id="PS50026">
    <property type="entry name" value="EGF_3"/>
    <property type="match status" value="2"/>
</dbReference>
<dbReference type="InterPro" id="IPR024731">
    <property type="entry name" value="NELL2-like_EGF"/>
</dbReference>
<keyword evidence="9" id="KW-0808">Transferase</keyword>
<dbReference type="PANTHER" id="PTHR24040:SF13">
    <property type="entry name" value="FIBROPELLIN-1"/>
    <property type="match status" value="1"/>
</dbReference>
<dbReference type="GO" id="GO:0005509">
    <property type="term" value="F:calcium ion binding"/>
    <property type="evidence" value="ECO:0007669"/>
    <property type="project" value="InterPro"/>
</dbReference>
<keyword evidence="9" id="KW-0418">Kinase</keyword>
<name>A0A6S7IRZ7_PARCT</name>
<dbReference type="InterPro" id="IPR049883">
    <property type="entry name" value="NOTCH1_EGF-like"/>
</dbReference>
<dbReference type="InterPro" id="IPR051145">
    <property type="entry name" value="GAS-SHBG-PROS"/>
</dbReference>
<organism evidence="9 10">
    <name type="scientific">Paramuricea clavata</name>
    <name type="common">Red gorgonian</name>
    <name type="synonym">Violescent sea-whip</name>
    <dbReference type="NCBI Taxonomy" id="317549"/>
    <lineage>
        <taxon>Eukaryota</taxon>
        <taxon>Metazoa</taxon>
        <taxon>Cnidaria</taxon>
        <taxon>Anthozoa</taxon>
        <taxon>Octocorallia</taxon>
        <taxon>Malacalcyonacea</taxon>
        <taxon>Plexauridae</taxon>
        <taxon>Paramuricea</taxon>
    </lineage>
</organism>
<keyword evidence="10" id="KW-1185">Reference proteome</keyword>
<dbReference type="InterPro" id="IPR001881">
    <property type="entry name" value="EGF-like_Ca-bd_dom"/>
</dbReference>
<dbReference type="InterPro" id="IPR018097">
    <property type="entry name" value="EGF_Ca-bd_CS"/>
</dbReference>
<feature type="non-terminal residue" evidence="9">
    <location>
        <position position="83"/>
    </location>
</feature>
<dbReference type="GO" id="GO:0005576">
    <property type="term" value="C:extracellular region"/>
    <property type="evidence" value="ECO:0007669"/>
    <property type="project" value="UniProtKB-SubCell"/>
</dbReference>
<comment type="subcellular location">
    <subcellularLocation>
        <location evidence="1">Secreted</location>
    </subcellularLocation>
</comment>
<comment type="caution">
    <text evidence="9">The sequence shown here is derived from an EMBL/GenBank/DDBJ whole genome shotgun (WGS) entry which is preliminary data.</text>
</comment>
<evidence type="ECO:0000256" key="6">
    <source>
        <dbReference type="ARBA" id="ARBA00023157"/>
    </source>
</evidence>
<dbReference type="Proteomes" id="UP001152795">
    <property type="component" value="Unassembled WGS sequence"/>
</dbReference>
<keyword evidence="7" id="KW-0325">Glycoprotein</keyword>
<evidence type="ECO:0000256" key="7">
    <source>
        <dbReference type="ARBA" id="ARBA00023180"/>
    </source>
</evidence>